<comment type="caution">
    <text evidence="1">The sequence shown here is derived from an EMBL/GenBank/DDBJ whole genome shotgun (WGS) entry which is preliminary data.</text>
</comment>
<dbReference type="EMBL" id="JAUJYO010000003">
    <property type="protein sequence ID" value="KAK1321577.1"/>
    <property type="molecule type" value="Genomic_DNA"/>
</dbReference>
<keyword evidence="2" id="KW-1185">Reference proteome</keyword>
<reference evidence="1" key="2">
    <citation type="submission" date="2023-06" db="EMBL/GenBank/DDBJ databases">
        <authorList>
            <person name="Ma L."/>
            <person name="Liu K.-W."/>
            <person name="Li Z."/>
            <person name="Hsiao Y.-Y."/>
            <person name="Qi Y."/>
            <person name="Fu T."/>
            <person name="Tang G."/>
            <person name="Zhang D."/>
            <person name="Sun W.-H."/>
            <person name="Liu D.-K."/>
            <person name="Li Y."/>
            <person name="Chen G.-Z."/>
            <person name="Liu X.-D."/>
            <person name="Liao X.-Y."/>
            <person name="Jiang Y.-T."/>
            <person name="Yu X."/>
            <person name="Hao Y."/>
            <person name="Huang J."/>
            <person name="Zhao X.-W."/>
            <person name="Ke S."/>
            <person name="Chen Y.-Y."/>
            <person name="Wu W.-L."/>
            <person name="Hsu J.-L."/>
            <person name="Lin Y.-F."/>
            <person name="Huang M.-D."/>
            <person name="Li C.-Y."/>
            <person name="Huang L."/>
            <person name="Wang Z.-W."/>
            <person name="Zhao X."/>
            <person name="Zhong W.-Y."/>
            <person name="Peng D.-H."/>
            <person name="Ahmad S."/>
            <person name="Lan S."/>
            <person name="Zhang J.-S."/>
            <person name="Tsai W.-C."/>
            <person name="Van De Peer Y."/>
            <person name="Liu Z.-J."/>
        </authorList>
    </citation>
    <scope>NUCLEOTIDE SEQUENCE</scope>
    <source>
        <strain evidence="1">CP</strain>
        <tissue evidence="1">Leaves</tissue>
    </source>
</reference>
<evidence type="ECO:0000313" key="2">
    <source>
        <dbReference type="Proteomes" id="UP001180020"/>
    </source>
</evidence>
<proteinExistence type="predicted"/>
<protein>
    <submittedName>
        <fullName evidence="1">Uncharacterized protein</fullName>
    </submittedName>
</protein>
<dbReference type="InterPro" id="IPR038971">
    <property type="entry name" value="SMR11/SMR16"/>
</dbReference>
<reference evidence="1" key="1">
    <citation type="journal article" date="2023" name="Nat. Commun.">
        <title>Diploid and tetraploid genomes of Acorus and the evolution of monocots.</title>
        <authorList>
            <person name="Ma L."/>
            <person name="Liu K.W."/>
            <person name="Li Z."/>
            <person name="Hsiao Y.Y."/>
            <person name="Qi Y."/>
            <person name="Fu T."/>
            <person name="Tang G.D."/>
            <person name="Zhang D."/>
            <person name="Sun W.H."/>
            <person name="Liu D.K."/>
            <person name="Li Y."/>
            <person name="Chen G.Z."/>
            <person name="Liu X.D."/>
            <person name="Liao X.Y."/>
            <person name="Jiang Y.T."/>
            <person name="Yu X."/>
            <person name="Hao Y."/>
            <person name="Huang J."/>
            <person name="Zhao X.W."/>
            <person name="Ke S."/>
            <person name="Chen Y.Y."/>
            <person name="Wu W.L."/>
            <person name="Hsu J.L."/>
            <person name="Lin Y.F."/>
            <person name="Huang M.D."/>
            <person name="Li C.Y."/>
            <person name="Huang L."/>
            <person name="Wang Z.W."/>
            <person name="Zhao X."/>
            <person name="Zhong W.Y."/>
            <person name="Peng D.H."/>
            <person name="Ahmad S."/>
            <person name="Lan S."/>
            <person name="Zhang J.S."/>
            <person name="Tsai W.C."/>
            <person name="Van de Peer Y."/>
            <person name="Liu Z.J."/>
        </authorList>
    </citation>
    <scope>NUCLEOTIDE SEQUENCE</scope>
    <source>
        <strain evidence="1">CP</strain>
    </source>
</reference>
<organism evidence="1 2">
    <name type="scientific">Acorus calamus</name>
    <name type="common">Sweet flag</name>
    <dbReference type="NCBI Taxonomy" id="4465"/>
    <lineage>
        <taxon>Eukaryota</taxon>
        <taxon>Viridiplantae</taxon>
        <taxon>Streptophyta</taxon>
        <taxon>Embryophyta</taxon>
        <taxon>Tracheophyta</taxon>
        <taxon>Spermatophyta</taxon>
        <taxon>Magnoliopsida</taxon>
        <taxon>Liliopsida</taxon>
        <taxon>Acoraceae</taxon>
        <taxon>Acorus</taxon>
    </lineage>
</organism>
<accession>A0AAV9FAF4</accession>
<name>A0AAV9FAF4_ACOCL</name>
<gene>
    <name evidence="1" type="ORF">QJS10_CPA03g00024</name>
</gene>
<sequence length="249" mass="27515">MESTVRLGGVDESISASWVFVENDAKSQKVRVLNLSDTKVSETEADDVSIMDSGIRVLKEENDMDWVAVAQKISPLEEKALEVEIVKMVELNDLGPKPPLRVAVSESPDANGDARLILGSETPIDHPFDSFAPCLDELMSAPKKKRSGRDSVAIPRQLDFSSPQHLDFSSRGDVLDDTMEEKEIYESFLKMIVSNQIDQMSSDKDGPCPRTPGKLPLLTGIAETCPVVPMKPTPKPREFDLGICRKLKF</sequence>
<dbReference type="AlphaFoldDB" id="A0AAV9FAF4"/>
<dbReference type="PANTHER" id="PTHR36310">
    <property type="entry name" value="CYCLIN-DEPENDENT PROTEIN KINASE INHIBITOR SMR11"/>
    <property type="match status" value="1"/>
</dbReference>
<evidence type="ECO:0000313" key="1">
    <source>
        <dbReference type="EMBL" id="KAK1321577.1"/>
    </source>
</evidence>
<dbReference type="PANTHER" id="PTHR36310:SF1">
    <property type="entry name" value="CYCLIN-DEPENDENT PROTEIN KINASE INHIBITOR SMR11"/>
    <property type="match status" value="1"/>
</dbReference>
<dbReference type="Proteomes" id="UP001180020">
    <property type="component" value="Unassembled WGS sequence"/>
</dbReference>